<organism evidence="3">
    <name type="scientific">Anisakis simplex</name>
    <name type="common">Herring worm</name>
    <dbReference type="NCBI Taxonomy" id="6269"/>
    <lineage>
        <taxon>Eukaryota</taxon>
        <taxon>Metazoa</taxon>
        <taxon>Ecdysozoa</taxon>
        <taxon>Nematoda</taxon>
        <taxon>Chromadorea</taxon>
        <taxon>Rhabditida</taxon>
        <taxon>Spirurina</taxon>
        <taxon>Ascaridomorpha</taxon>
        <taxon>Ascaridoidea</taxon>
        <taxon>Anisakidae</taxon>
        <taxon>Anisakis</taxon>
        <taxon>Anisakis simplex complex</taxon>
    </lineage>
</organism>
<keyword evidence="2" id="KW-1185">Reference proteome</keyword>
<dbReference type="AlphaFoldDB" id="A0A0M3KC54"/>
<gene>
    <name evidence="1" type="ORF">ASIM_LOCUS17952</name>
</gene>
<name>A0A0M3KC54_ANISI</name>
<accession>A0A0M3KC54</accession>
<evidence type="ECO:0000313" key="1">
    <source>
        <dbReference type="EMBL" id="VDK62291.1"/>
    </source>
</evidence>
<sequence>MRDDIDRMKERAQNNNVFLYIKIPEVPFIVSYKGFKDKNIEDVDRFQLVFPLCEYHDKNWTWLDLALAIKQRCRRVLIQQVRVLNGVFDSGNDDGNNINTVITL</sequence>
<reference evidence="3" key="1">
    <citation type="submission" date="2017-02" db="UniProtKB">
        <authorList>
            <consortium name="WormBaseParasite"/>
        </authorList>
    </citation>
    <scope>IDENTIFICATION</scope>
</reference>
<dbReference type="Proteomes" id="UP000267096">
    <property type="component" value="Unassembled WGS sequence"/>
</dbReference>
<dbReference type="InterPro" id="IPR045167">
    <property type="entry name" value="Hobbit"/>
</dbReference>
<evidence type="ECO:0000313" key="3">
    <source>
        <dbReference type="WBParaSite" id="ASIM_0001855301-mRNA-1"/>
    </source>
</evidence>
<reference evidence="1 2" key="2">
    <citation type="submission" date="2018-11" db="EMBL/GenBank/DDBJ databases">
        <authorList>
            <consortium name="Pathogen Informatics"/>
        </authorList>
    </citation>
    <scope>NUCLEOTIDE SEQUENCE [LARGE SCALE GENOMIC DNA]</scope>
</reference>
<dbReference type="EMBL" id="UYRR01034799">
    <property type="protein sequence ID" value="VDK62291.1"/>
    <property type="molecule type" value="Genomic_DNA"/>
</dbReference>
<dbReference type="WBParaSite" id="ASIM_0001855301-mRNA-1">
    <property type="protein sequence ID" value="ASIM_0001855301-mRNA-1"/>
    <property type="gene ID" value="ASIM_0001855301"/>
</dbReference>
<dbReference type="PANTHER" id="PTHR15678">
    <property type="entry name" value="ANTIGEN MLAA-22-RELATED"/>
    <property type="match status" value="1"/>
</dbReference>
<dbReference type="OrthoDB" id="1562405at2759"/>
<evidence type="ECO:0000313" key="2">
    <source>
        <dbReference type="Proteomes" id="UP000267096"/>
    </source>
</evidence>
<dbReference type="Pfam" id="PF10344">
    <property type="entry name" value="Hobbit"/>
    <property type="match status" value="1"/>
</dbReference>
<dbReference type="PANTHER" id="PTHR15678:SF6">
    <property type="entry name" value="BRIDGE-LIKE LIPID TRANSFER PROTEIN FAMILY MEMBER 2"/>
    <property type="match status" value="1"/>
</dbReference>
<protein>
    <submittedName>
        <fullName evidence="3">Apt1 domain-containing protein</fullName>
    </submittedName>
</protein>
<proteinExistence type="predicted"/>